<dbReference type="EMBL" id="JALLPJ020000509">
    <property type="protein sequence ID" value="KAL3790128.1"/>
    <property type="molecule type" value="Genomic_DNA"/>
</dbReference>
<dbReference type="InterPro" id="IPR000719">
    <property type="entry name" value="Prot_kinase_dom"/>
</dbReference>
<dbReference type="PANTHER" id="PTHR27001:SF931">
    <property type="entry name" value="OS11G0664100 PROTEIN"/>
    <property type="match status" value="1"/>
</dbReference>
<keyword evidence="3" id="KW-1133">Transmembrane helix</keyword>
<dbReference type="PANTHER" id="PTHR27001">
    <property type="entry name" value="OS01G0253100 PROTEIN"/>
    <property type="match status" value="1"/>
</dbReference>
<dbReference type="PROSITE" id="PS50011">
    <property type="entry name" value="PROTEIN_KINASE_DOM"/>
    <property type="match status" value="1"/>
</dbReference>
<dbReference type="Proteomes" id="UP001530400">
    <property type="component" value="Unassembled WGS sequence"/>
</dbReference>
<gene>
    <name evidence="5" type="ORF">ACHAWO_003454</name>
</gene>
<keyword evidence="3" id="KW-0812">Transmembrane</keyword>
<dbReference type="Pfam" id="PF00069">
    <property type="entry name" value="Pkinase"/>
    <property type="match status" value="1"/>
</dbReference>
<accession>A0ABD3PQN5</accession>
<dbReference type="AlphaFoldDB" id="A0ABD3PQN5"/>
<feature type="transmembrane region" description="Helical" evidence="3">
    <location>
        <begin position="28"/>
        <end position="50"/>
    </location>
</feature>
<feature type="domain" description="Protein kinase" evidence="4">
    <location>
        <begin position="153"/>
        <end position="434"/>
    </location>
</feature>
<dbReference type="InterPro" id="IPR011009">
    <property type="entry name" value="Kinase-like_dom_sf"/>
</dbReference>
<keyword evidence="2" id="KW-0067">ATP-binding</keyword>
<protein>
    <recommendedName>
        <fullName evidence="4">Protein kinase domain-containing protein</fullName>
    </recommendedName>
</protein>
<sequence length="443" mass="50729">MLRLLHFDKDGFEHHSNSKRKRRRKHSVVYLLAGPLFVGILTHCWDLTLLKRSASHQLDSEATYAAEVAPHLLRPKKTVHFDLHSSWDSDDEIDKTDPEAHFLQNHVHDQDRYERHTSPDDGDCVAMHSWQEASFPVCNSIHEMDFFNKFRPDGDVAYITHGGFNDLFQYTERFLDSTNGEAMSQSLAVKILKWEKPYSELKFEVVRQDAVTLERLSQSPYIYPIYGYCGFNLIVPFISGGRLADVLSEWKWGERELSRKTRLKYAVDAAAGLRDLHDIDRDGVPSATHGDLKEHQYLFAPDGRLMLGQFITKSSSSGKSCTYKPPSRGFNDKAFRSPEEYAHIEQTAATDVYALGSIFYYILTGQRAWDGTYSGKTERKKIQERIAKGEKPHISSKLLESKHPIDRALLTAYEMSTVYDPTKRATAKQVADFLDAVWKKLGE</sequence>
<evidence type="ECO:0000256" key="1">
    <source>
        <dbReference type="ARBA" id="ARBA00022741"/>
    </source>
</evidence>
<reference evidence="5 6" key="1">
    <citation type="submission" date="2024-10" db="EMBL/GenBank/DDBJ databases">
        <title>Updated reference genomes for cyclostephanoid diatoms.</title>
        <authorList>
            <person name="Roberts W.R."/>
            <person name="Alverson A.J."/>
        </authorList>
    </citation>
    <scope>NUCLEOTIDE SEQUENCE [LARGE SCALE GENOMIC DNA]</scope>
    <source>
        <strain evidence="5 6">AJA010-31</strain>
    </source>
</reference>
<keyword evidence="6" id="KW-1185">Reference proteome</keyword>
<evidence type="ECO:0000313" key="5">
    <source>
        <dbReference type="EMBL" id="KAL3790128.1"/>
    </source>
</evidence>
<name>A0ABD3PQN5_9STRA</name>
<keyword evidence="1" id="KW-0547">Nucleotide-binding</keyword>
<dbReference type="SMART" id="SM00220">
    <property type="entry name" value="S_TKc"/>
    <property type="match status" value="1"/>
</dbReference>
<keyword evidence="3" id="KW-0472">Membrane</keyword>
<evidence type="ECO:0000256" key="3">
    <source>
        <dbReference type="SAM" id="Phobius"/>
    </source>
</evidence>
<organism evidence="5 6">
    <name type="scientific">Cyclotella atomus</name>
    <dbReference type="NCBI Taxonomy" id="382360"/>
    <lineage>
        <taxon>Eukaryota</taxon>
        <taxon>Sar</taxon>
        <taxon>Stramenopiles</taxon>
        <taxon>Ochrophyta</taxon>
        <taxon>Bacillariophyta</taxon>
        <taxon>Coscinodiscophyceae</taxon>
        <taxon>Thalassiosirophycidae</taxon>
        <taxon>Stephanodiscales</taxon>
        <taxon>Stephanodiscaceae</taxon>
        <taxon>Cyclotella</taxon>
    </lineage>
</organism>
<evidence type="ECO:0000256" key="2">
    <source>
        <dbReference type="ARBA" id="ARBA00022840"/>
    </source>
</evidence>
<evidence type="ECO:0000313" key="6">
    <source>
        <dbReference type="Proteomes" id="UP001530400"/>
    </source>
</evidence>
<dbReference type="GO" id="GO:0005524">
    <property type="term" value="F:ATP binding"/>
    <property type="evidence" value="ECO:0007669"/>
    <property type="project" value="UniProtKB-KW"/>
</dbReference>
<dbReference type="Gene3D" id="1.10.510.10">
    <property type="entry name" value="Transferase(Phosphotransferase) domain 1"/>
    <property type="match status" value="1"/>
</dbReference>
<comment type="caution">
    <text evidence="5">The sequence shown here is derived from an EMBL/GenBank/DDBJ whole genome shotgun (WGS) entry which is preliminary data.</text>
</comment>
<dbReference type="SUPFAM" id="SSF56112">
    <property type="entry name" value="Protein kinase-like (PK-like)"/>
    <property type="match status" value="1"/>
</dbReference>
<proteinExistence type="predicted"/>
<evidence type="ECO:0000259" key="4">
    <source>
        <dbReference type="PROSITE" id="PS50011"/>
    </source>
</evidence>